<dbReference type="EMBL" id="CAAE01019636">
    <property type="protein sequence ID" value="CAG14013.1"/>
    <property type="molecule type" value="Genomic_DNA"/>
</dbReference>
<reference evidence="2" key="1">
    <citation type="journal article" date="2004" name="Nature">
        <title>Genome duplication in the teleost fish Tetraodon nigroviridis reveals the early vertebrate proto-karyotype.</title>
        <authorList>
            <person name="Jaillon O."/>
            <person name="Aury J.-M."/>
            <person name="Brunet F."/>
            <person name="Petit J.-L."/>
            <person name="Stange-Thomann N."/>
            <person name="Mauceli E."/>
            <person name="Bouneau L."/>
            <person name="Fischer C."/>
            <person name="Ozouf-Costaz C."/>
            <person name="Bernot A."/>
            <person name="Nicaud S."/>
            <person name="Jaffe D."/>
            <person name="Fisher S."/>
            <person name="Lutfalla G."/>
            <person name="Dossat C."/>
            <person name="Segurens B."/>
            <person name="Dasilva C."/>
            <person name="Salanoubat M."/>
            <person name="Levy M."/>
            <person name="Boudet N."/>
            <person name="Castellano S."/>
            <person name="Anthouard V."/>
            <person name="Jubin C."/>
            <person name="Castelli V."/>
            <person name="Katinka M."/>
            <person name="Vacherie B."/>
            <person name="Biemont C."/>
            <person name="Skalli Z."/>
            <person name="Cattolico L."/>
            <person name="Poulain J."/>
            <person name="De Berardinis V."/>
            <person name="Cruaud C."/>
            <person name="Duprat S."/>
            <person name="Brottier P."/>
            <person name="Coutanceau J.-P."/>
            <person name="Gouzy J."/>
            <person name="Parra G."/>
            <person name="Lardier G."/>
            <person name="Chapple C."/>
            <person name="McKernan K.J."/>
            <person name="McEwan P."/>
            <person name="Bosak S."/>
            <person name="Kellis M."/>
            <person name="Volff J.-N."/>
            <person name="Guigo R."/>
            <person name="Zody M.C."/>
            <person name="Mesirov J."/>
            <person name="Lindblad-Toh K."/>
            <person name="Birren B."/>
            <person name="Nusbaum C."/>
            <person name="Kahn D."/>
            <person name="Robinson-Rechavi M."/>
            <person name="Laudet V."/>
            <person name="Schachter V."/>
            <person name="Quetier F."/>
            <person name="Saurin W."/>
            <person name="Scarpelli C."/>
            <person name="Wincker P."/>
            <person name="Lander E.S."/>
            <person name="Weissenbach J."/>
            <person name="Roest Crollius H."/>
        </authorList>
    </citation>
    <scope>NUCLEOTIDE SEQUENCE [LARGE SCALE GENOMIC DNA]</scope>
</reference>
<organism evidence="2">
    <name type="scientific">Tetraodon nigroviridis</name>
    <name type="common">Spotted green pufferfish</name>
    <name type="synonym">Chelonodon nigroviridis</name>
    <dbReference type="NCBI Taxonomy" id="99883"/>
    <lineage>
        <taxon>Eukaryota</taxon>
        <taxon>Metazoa</taxon>
        <taxon>Chordata</taxon>
        <taxon>Craniata</taxon>
        <taxon>Vertebrata</taxon>
        <taxon>Euteleostomi</taxon>
        <taxon>Actinopterygii</taxon>
        <taxon>Neopterygii</taxon>
        <taxon>Teleostei</taxon>
        <taxon>Neoteleostei</taxon>
        <taxon>Acanthomorphata</taxon>
        <taxon>Eupercaria</taxon>
        <taxon>Tetraodontiformes</taxon>
        <taxon>Tetradontoidea</taxon>
        <taxon>Tetraodontidae</taxon>
        <taxon>Tetraodon</taxon>
    </lineage>
</organism>
<sequence length="48" mass="5139">VHGSCLDKPPSLLALLLASPGVLMCCLRANIIHTCDMTDAERWASLCV</sequence>
<protein>
    <submittedName>
        <fullName evidence="2">(spotted green pufferfish) hypothetical protein</fullName>
    </submittedName>
</protein>
<evidence type="ECO:0000256" key="1">
    <source>
        <dbReference type="SAM" id="Phobius"/>
    </source>
</evidence>
<dbReference type="AlphaFoldDB" id="Q4RC70"/>
<feature type="non-terminal residue" evidence="2">
    <location>
        <position position="1"/>
    </location>
</feature>
<name>Q4RC70_TETNG</name>
<keyword evidence="1" id="KW-0472">Membrane</keyword>
<gene>
    <name evidence="2" type="ORF">GSTENG00038806001</name>
</gene>
<comment type="caution">
    <text evidence="2">The sequence shown here is derived from an EMBL/GenBank/DDBJ whole genome shotgun (WGS) entry which is preliminary data.</text>
</comment>
<proteinExistence type="predicted"/>
<evidence type="ECO:0000313" key="2">
    <source>
        <dbReference type="EMBL" id="CAG14013.1"/>
    </source>
</evidence>
<accession>Q4RC70</accession>
<keyword evidence="1" id="KW-1133">Transmembrane helix</keyword>
<dbReference type="KEGG" id="tng:GSTEN00038806G001"/>
<feature type="transmembrane region" description="Helical" evidence="1">
    <location>
        <begin position="12"/>
        <end position="32"/>
    </location>
</feature>
<reference evidence="2" key="2">
    <citation type="submission" date="2004-02" db="EMBL/GenBank/DDBJ databases">
        <authorList>
            <consortium name="Genoscope"/>
            <consortium name="Whitehead Institute Centre for Genome Research"/>
        </authorList>
    </citation>
    <scope>NUCLEOTIDE SEQUENCE</scope>
</reference>
<keyword evidence="1" id="KW-0812">Transmembrane</keyword>